<proteinExistence type="predicted"/>
<dbReference type="InterPro" id="IPR013694">
    <property type="entry name" value="VIT"/>
</dbReference>
<dbReference type="SMART" id="SM00327">
    <property type="entry name" value="VWA"/>
    <property type="match status" value="1"/>
</dbReference>
<evidence type="ECO:0000259" key="2">
    <source>
        <dbReference type="PROSITE" id="PS51468"/>
    </source>
</evidence>
<reference evidence="3 4" key="1">
    <citation type="journal article" date="2019" name="BMC Genomics">
        <title>New insights from Opisthorchis felineus genome: update on genomics of the epidemiologically important liver flukes.</title>
        <authorList>
            <person name="Ershov N.I."/>
            <person name="Mordvinov V.A."/>
            <person name="Prokhortchouk E.B."/>
            <person name="Pakharukova M.Y."/>
            <person name="Gunbin K.V."/>
            <person name="Ustyantsev K."/>
            <person name="Genaev M.A."/>
            <person name="Blinov A.G."/>
            <person name="Mazur A."/>
            <person name="Boulygina E."/>
            <person name="Tsygankova S."/>
            <person name="Khrameeva E."/>
            <person name="Chekanov N."/>
            <person name="Fan G."/>
            <person name="Xiao A."/>
            <person name="Zhang H."/>
            <person name="Xu X."/>
            <person name="Yang H."/>
            <person name="Solovyev V."/>
            <person name="Lee S.M."/>
            <person name="Liu X."/>
            <person name="Afonnikov D.A."/>
            <person name="Skryabin K.G."/>
        </authorList>
    </citation>
    <scope>NUCLEOTIDE SEQUENCE [LARGE SCALE GENOMIC DNA]</scope>
    <source>
        <strain evidence="3">AK-0245</strain>
        <tissue evidence="3">Whole organism</tissue>
    </source>
</reference>
<dbReference type="EMBL" id="SJOL01008829">
    <property type="protein sequence ID" value="TGZ59488.1"/>
    <property type="molecule type" value="Genomic_DNA"/>
</dbReference>
<dbReference type="STRING" id="147828.A0A4S2LGC8"/>
<dbReference type="Pfam" id="PF08487">
    <property type="entry name" value="VIT"/>
    <property type="match status" value="1"/>
</dbReference>
<organism evidence="3 4">
    <name type="scientific">Opisthorchis felineus</name>
    <dbReference type="NCBI Taxonomy" id="147828"/>
    <lineage>
        <taxon>Eukaryota</taxon>
        <taxon>Metazoa</taxon>
        <taxon>Spiralia</taxon>
        <taxon>Lophotrochozoa</taxon>
        <taxon>Platyhelminthes</taxon>
        <taxon>Trematoda</taxon>
        <taxon>Digenea</taxon>
        <taxon>Opisthorchiida</taxon>
        <taxon>Opisthorchiata</taxon>
        <taxon>Opisthorchiidae</taxon>
        <taxon>Opisthorchis</taxon>
    </lineage>
</organism>
<gene>
    <name evidence="3" type="ORF">CRM22_009053</name>
</gene>
<keyword evidence="4" id="KW-1185">Reference proteome</keyword>
<feature type="domain" description="VWFA" evidence="1">
    <location>
        <begin position="333"/>
        <end position="506"/>
    </location>
</feature>
<comment type="caution">
    <text evidence="3">The sequence shown here is derived from an EMBL/GenBank/DDBJ whole genome shotgun (WGS) entry which is preliminary data.</text>
</comment>
<dbReference type="Gene3D" id="3.40.50.410">
    <property type="entry name" value="von Willebrand factor, type A domain"/>
    <property type="match status" value="1"/>
</dbReference>
<evidence type="ECO:0000259" key="1">
    <source>
        <dbReference type="PROSITE" id="PS50234"/>
    </source>
</evidence>
<dbReference type="Proteomes" id="UP000308267">
    <property type="component" value="Unassembled WGS sequence"/>
</dbReference>
<dbReference type="PANTHER" id="PTHR45737:SF6">
    <property type="entry name" value="VON WILLEBRAND FACTOR A DOMAIN-CONTAINING PROTEIN 5A"/>
    <property type="match status" value="1"/>
</dbReference>
<dbReference type="OrthoDB" id="1729737at2759"/>
<evidence type="ECO:0008006" key="5">
    <source>
        <dbReference type="Google" id="ProtNLM"/>
    </source>
</evidence>
<dbReference type="InterPro" id="IPR036465">
    <property type="entry name" value="vWFA_dom_sf"/>
</dbReference>
<dbReference type="SUPFAM" id="SSF53300">
    <property type="entry name" value="vWA-like"/>
    <property type="match status" value="1"/>
</dbReference>
<dbReference type="PROSITE" id="PS51468">
    <property type="entry name" value="VIT"/>
    <property type="match status" value="1"/>
</dbReference>
<dbReference type="PANTHER" id="PTHR45737">
    <property type="entry name" value="VON WILLEBRAND FACTOR A DOMAIN-CONTAINING PROTEIN 5A"/>
    <property type="match status" value="1"/>
</dbReference>
<feature type="domain" description="VIT" evidence="2">
    <location>
        <begin position="44"/>
        <end position="173"/>
    </location>
</feature>
<dbReference type="Pfam" id="PF13768">
    <property type="entry name" value="VWA_3"/>
    <property type="match status" value="1"/>
</dbReference>
<dbReference type="AlphaFoldDB" id="A0A4S2LGC8"/>
<evidence type="ECO:0000313" key="4">
    <source>
        <dbReference type="Proteomes" id="UP000308267"/>
    </source>
</evidence>
<dbReference type="PROSITE" id="PS50234">
    <property type="entry name" value="VWFA"/>
    <property type="match status" value="1"/>
</dbReference>
<dbReference type="InterPro" id="IPR002035">
    <property type="entry name" value="VWF_A"/>
</dbReference>
<dbReference type="SMART" id="SM00609">
    <property type="entry name" value="VIT"/>
    <property type="match status" value="1"/>
</dbReference>
<sequence length="671" mass="74032">MNIFEANIRLTSMILTKSLASRKARRSQITGSIETFSYQNKNMQKFGLFSFLNPYEPVQLEAVTIRCNVAALTSNVVTTFTYYNQYEEASDAKFVFPLDDVAVYAFEAQIGERVIIAECRPREEAQTVYKEAVAEEHGAILVEQEEGSEDLFQISVGNVPAKETVKITIKYIGYLLADNIADDTSSPHKSEAVFLLPSVINPRYSPPASESEIVREYDLFAHPSQVNATPYSISFEANVKMPYTILEACLINDKYATEIDTTDKRRAKVILKSRNTFDHDLKMVIRMDAHLRSFAVAEPGISLKSSIMATDCIMAQFLPDFSKFSSQQGGKTELVFVIDRSGSMDGSGIKSAAEALLLMLKSLPIGCRFQIIGFGNTHELLFREPVEYNDRTLARALAYQKSLKANMGGTLVLPALKAAYDAPLTGKDWYRQILFVTDGYVANANEVIGLAASNVHKAKLFPIGIRLDSSKHLLMSLARAGRGTAAFVQDDSKLRSVLMKILGAALQPRAGEIKVQWELRSKNSESSVTPLQVLTIPECVPAVFHGEFITVYGLIPPGSSVGLSGTVSLQCDVLGEKQLLTVELSKVAKEAEFSSKEVPLHRLAGKCQLNELGDRYKADRMSNKPAEDPEMVKLRGTIEKISCAINILSPVTAMVGVDPVKREPVLKKYST</sequence>
<evidence type="ECO:0000313" key="3">
    <source>
        <dbReference type="EMBL" id="TGZ59488.1"/>
    </source>
</evidence>
<accession>A0A4S2LGC8</accession>
<name>A0A4S2LGC8_OPIFE</name>
<protein>
    <recommendedName>
        <fullName evidence="5">VWFA domain-containing protein</fullName>
    </recommendedName>
</protein>